<accession>A0A1F7L0A3</accession>
<evidence type="ECO:0000313" key="3">
    <source>
        <dbReference type="Proteomes" id="UP000177050"/>
    </source>
</evidence>
<name>A0A1F7L0A3_9BACT</name>
<evidence type="ECO:0000256" key="1">
    <source>
        <dbReference type="SAM" id="MobiDB-lite"/>
    </source>
</evidence>
<organism evidence="2 3">
    <name type="scientific">Candidatus Roizmanbacteria bacterium RIFOXYD1_FULL_38_12</name>
    <dbReference type="NCBI Taxonomy" id="1802093"/>
    <lineage>
        <taxon>Bacteria</taxon>
        <taxon>Candidatus Roizmaniibacteriota</taxon>
    </lineage>
</organism>
<gene>
    <name evidence="2" type="ORF">A3K52_02015</name>
</gene>
<evidence type="ECO:0000313" key="2">
    <source>
        <dbReference type="EMBL" id="OGK73547.1"/>
    </source>
</evidence>
<sequence>MEDKKLIHNLSSLKGGFVLGHNQRQALKNTLLHHCAHNLPLPPQTKGILNKVKKIANKRLLTVVTAGIVATSIIATKLPKADSSQKIQEETKTTQKITPTPLKTSAGSDSSLQPTTSISSNSSSSTSSSSSSSAEVSKDHPEHPIHPEHPEHPIHPDHP</sequence>
<feature type="compositionally biased region" description="Polar residues" evidence="1">
    <location>
        <begin position="94"/>
        <end position="107"/>
    </location>
</feature>
<protein>
    <submittedName>
        <fullName evidence="2">Uncharacterized protein</fullName>
    </submittedName>
</protein>
<comment type="caution">
    <text evidence="2">The sequence shown here is derived from an EMBL/GenBank/DDBJ whole genome shotgun (WGS) entry which is preliminary data.</text>
</comment>
<feature type="region of interest" description="Disordered" evidence="1">
    <location>
        <begin position="79"/>
        <end position="159"/>
    </location>
</feature>
<proteinExistence type="predicted"/>
<dbReference type="EMBL" id="MGBR01000001">
    <property type="protein sequence ID" value="OGK73547.1"/>
    <property type="molecule type" value="Genomic_DNA"/>
</dbReference>
<feature type="compositionally biased region" description="Low complexity" evidence="1">
    <location>
        <begin position="108"/>
        <end position="135"/>
    </location>
</feature>
<dbReference type="Proteomes" id="UP000177050">
    <property type="component" value="Unassembled WGS sequence"/>
</dbReference>
<feature type="compositionally biased region" description="Basic and acidic residues" evidence="1">
    <location>
        <begin position="136"/>
        <end position="159"/>
    </location>
</feature>
<dbReference type="AlphaFoldDB" id="A0A1F7L0A3"/>
<reference evidence="2 3" key="1">
    <citation type="journal article" date="2016" name="Nat. Commun.">
        <title>Thousands of microbial genomes shed light on interconnected biogeochemical processes in an aquifer system.</title>
        <authorList>
            <person name="Anantharaman K."/>
            <person name="Brown C.T."/>
            <person name="Hug L.A."/>
            <person name="Sharon I."/>
            <person name="Castelle C.J."/>
            <person name="Probst A.J."/>
            <person name="Thomas B.C."/>
            <person name="Singh A."/>
            <person name="Wilkins M.J."/>
            <person name="Karaoz U."/>
            <person name="Brodie E.L."/>
            <person name="Williams K.H."/>
            <person name="Hubbard S.S."/>
            <person name="Banfield J.F."/>
        </authorList>
    </citation>
    <scope>NUCLEOTIDE SEQUENCE [LARGE SCALE GENOMIC DNA]</scope>
</reference>